<dbReference type="GO" id="GO:0000976">
    <property type="term" value="F:transcription cis-regulatory region binding"/>
    <property type="evidence" value="ECO:0007669"/>
    <property type="project" value="TreeGrafter"/>
</dbReference>
<dbReference type="STRING" id="260084.SAMN02927928_3645"/>
<dbReference type="Pfam" id="PF00356">
    <property type="entry name" value="LacI"/>
    <property type="match status" value="1"/>
</dbReference>
<protein>
    <submittedName>
        <fullName evidence="5">Transcriptional regulator, LacI family</fullName>
    </submittedName>
</protein>
<organism evidence="5 6">
    <name type="scientific">Asticcacaulis taihuensis</name>
    <dbReference type="NCBI Taxonomy" id="260084"/>
    <lineage>
        <taxon>Bacteria</taxon>
        <taxon>Pseudomonadati</taxon>
        <taxon>Pseudomonadota</taxon>
        <taxon>Alphaproteobacteria</taxon>
        <taxon>Caulobacterales</taxon>
        <taxon>Caulobacteraceae</taxon>
        <taxon>Asticcacaulis</taxon>
    </lineage>
</organism>
<evidence type="ECO:0000313" key="6">
    <source>
        <dbReference type="Proteomes" id="UP000199150"/>
    </source>
</evidence>
<dbReference type="PROSITE" id="PS50932">
    <property type="entry name" value="HTH_LACI_2"/>
    <property type="match status" value="1"/>
</dbReference>
<dbReference type="OrthoDB" id="7170131at2"/>
<dbReference type="InterPro" id="IPR028082">
    <property type="entry name" value="Peripla_BP_I"/>
</dbReference>
<dbReference type="Pfam" id="PF00532">
    <property type="entry name" value="Peripla_BP_1"/>
    <property type="match status" value="1"/>
</dbReference>
<dbReference type="SUPFAM" id="SSF53822">
    <property type="entry name" value="Periplasmic binding protein-like I"/>
    <property type="match status" value="1"/>
</dbReference>
<dbReference type="SMART" id="SM00354">
    <property type="entry name" value="HTH_LACI"/>
    <property type="match status" value="1"/>
</dbReference>
<dbReference type="Proteomes" id="UP000199150">
    <property type="component" value="Unassembled WGS sequence"/>
</dbReference>
<evidence type="ECO:0000256" key="2">
    <source>
        <dbReference type="ARBA" id="ARBA00023125"/>
    </source>
</evidence>
<evidence type="ECO:0000259" key="4">
    <source>
        <dbReference type="PROSITE" id="PS50932"/>
    </source>
</evidence>
<evidence type="ECO:0000256" key="1">
    <source>
        <dbReference type="ARBA" id="ARBA00023015"/>
    </source>
</evidence>
<dbReference type="EMBL" id="FMTS01000009">
    <property type="protein sequence ID" value="SCW81848.1"/>
    <property type="molecule type" value="Genomic_DNA"/>
</dbReference>
<dbReference type="GO" id="GO:0003700">
    <property type="term" value="F:DNA-binding transcription factor activity"/>
    <property type="evidence" value="ECO:0007669"/>
    <property type="project" value="TreeGrafter"/>
</dbReference>
<evidence type="ECO:0000256" key="3">
    <source>
        <dbReference type="ARBA" id="ARBA00023163"/>
    </source>
</evidence>
<keyword evidence="6" id="KW-1185">Reference proteome</keyword>
<dbReference type="CDD" id="cd01392">
    <property type="entry name" value="HTH_LacI"/>
    <property type="match status" value="1"/>
</dbReference>
<reference evidence="6" key="1">
    <citation type="submission" date="2016-10" db="EMBL/GenBank/DDBJ databases">
        <authorList>
            <person name="Varghese N."/>
            <person name="Submissions S."/>
        </authorList>
    </citation>
    <scope>NUCLEOTIDE SEQUENCE [LARGE SCALE GENOMIC DNA]</scope>
    <source>
        <strain evidence="6">CGMCC 1.3431</strain>
    </source>
</reference>
<evidence type="ECO:0000313" key="5">
    <source>
        <dbReference type="EMBL" id="SCW81848.1"/>
    </source>
</evidence>
<dbReference type="Gene3D" id="1.10.260.40">
    <property type="entry name" value="lambda repressor-like DNA-binding domains"/>
    <property type="match status" value="1"/>
</dbReference>
<dbReference type="AlphaFoldDB" id="A0A1G4TKA8"/>
<sequence>MVDKSAKRNVRASSSGRATLDDIAAKLGISSITVSRAFRNPGKVAEELRERIIKVADELGYVRNRAASTLASARSMNIAVIIPSLSNAVFVDILNGIDKILRPRGYQMLLGVSHYSSEEEDALVRAYLAFDPDGIILPSLNYREATRHLLEKTGVPVVHLMELSDQPHVHCVGFSQEAAGKTMTQHLLAKGYKRIAFVASQLDSRTLARGRGYRDALVEAGLYDQKRELMVPDPSSIALGGRLLQRLLQQAPDTDAAFFCNDDLAQGALFECARQQISVPAQLAIAGFNDLSASASTVPSLTTIATPRFDIGVQGANMLLSLIEHQKVNRSTIDLGFELKPRESA</sequence>
<proteinExistence type="predicted"/>
<dbReference type="PANTHER" id="PTHR30146">
    <property type="entry name" value="LACI-RELATED TRANSCRIPTIONAL REPRESSOR"/>
    <property type="match status" value="1"/>
</dbReference>
<dbReference type="InterPro" id="IPR010982">
    <property type="entry name" value="Lambda_DNA-bd_dom_sf"/>
</dbReference>
<dbReference type="RefSeq" id="WP_090650627.1">
    <property type="nucleotide sequence ID" value="NZ_CBCRYE010000002.1"/>
</dbReference>
<accession>A0A1G4TKA8</accession>
<dbReference type="Gene3D" id="3.40.50.2300">
    <property type="match status" value="2"/>
</dbReference>
<keyword evidence="2" id="KW-0238">DNA-binding</keyword>
<dbReference type="PANTHER" id="PTHR30146:SF2">
    <property type="entry name" value="HTH-TYPE TRANSCRIPTIONAL REGULATOR GNTR"/>
    <property type="match status" value="1"/>
</dbReference>
<dbReference type="InterPro" id="IPR001761">
    <property type="entry name" value="Peripla_BP/Lac1_sug-bd_dom"/>
</dbReference>
<keyword evidence="3" id="KW-0804">Transcription</keyword>
<feature type="domain" description="HTH lacI-type" evidence="4">
    <location>
        <begin position="18"/>
        <end position="72"/>
    </location>
</feature>
<name>A0A1G4TKA8_9CAUL</name>
<keyword evidence="1" id="KW-0805">Transcription regulation</keyword>
<dbReference type="InterPro" id="IPR000843">
    <property type="entry name" value="HTH_LacI"/>
</dbReference>
<gene>
    <name evidence="5" type="ORF">SAMN02927928_3645</name>
</gene>
<dbReference type="CDD" id="cd01575">
    <property type="entry name" value="PBP1_GntR"/>
    <property type="match status" value="1"/>
</dbReference>
<dbReference type="SUPFAM" id="SSF47413">
    <property type="entry name" value="lambda repressor-like DNA-binding domains"/>
    <property type="match status" value="1"/>
</dbReference>